<feature type="compositionally biased region" description="Basic and acidic residues" evidence="1">
    <location>
        <begin position="42"/>
        <end position="55"/>
    </location>
</feature>
<dbReference type="EMBL" id="OU898285">
    <property type="protein sequence ID" value="CAG9828620.1"/>
    <property type="molecule type" value="Genomic_DNA"/>
</dbReference>
<dbReference type="Proteomes" id="UP001153709">
    <property type="component" value="Chromosome 10"/>
</dbReference>
<reference evidence="2" key="1">
    <citation type="submission" date="2022-01" db="EMBL/GenBank/DDBJ databases">
        <authorList>
            <person name="King R."/>
        </authorList>
    </citation>
    <scope>NUCLEOTIDE SEQUENCE</scope>
</reference>
<accession>A0A9N9SQV1</accession>
<dbReference type="AlphaFoldDB" id="A0A9N9SQV1"/>
<gene>
    <name evidence="2" type="ORF">DIABBA_LOCUS2529</name>
</gene>
<name>A0A9N9SQV1_DIABA</name>
<dbReference type="OrthoDB" id="7331812at2759"/>
<evidence type="ECO:0000313" key="2">
    <source>
        <dbReference type="EMBL" id="CAG9828620.1"/>
    </source>
</evidence>
<proteinExistence type="predicted"/>
<feature type="region of interest" description="Disordered" evidence="1">
    <location>
        <begin position="40"/>
        <end position="94"/>
    </location>
</feature>
<sequence>MYAWQQRKRNKQQIVVDLSVSREPKPRLKKGVIPTQFSWMQKKRESAKQRNEHMMKRAVGKDSSNLSSISSSNPIPTEPCNEVEIVNTNGDRRP</sequence>
<evidence type="ECO:0000256" key="1">
    <source>
        <dbReference type="SAM" id="MobiDB-lite"/>
    </source>
</evidence>
<protein>
    <submittedName>
        <fullName evidence="2">Uncharacterized protein</fullName>
    </submittedName>
</protein>
<evidence type="ECO:0000313" key="3">
    <source>
        <dbReference type="Proteomes" id="UP001153709"/>
    </source>
</evidence>
<feature type="compositionally biased region" description="Low complexity" evidence="1">
    <location>
        <begin position="63"/>
        <end position="75"/>
    </location>
</feature>
<organism evidence="2 3">
    <name type="scientific">Diabrotica balteata</name>
    <name type="common">Banded cucumber beetle</name>
    <dbReference type="NCBI Taxonomy" id="107213"/>
    <lineage>
        <taxon>Eukaryota</taxon>
        <taxon>Metazoa</taxon>
        <taxon>Ecdysozoa</taxon>
        <taxon>Arthropoda</taxon>
        <taxon>Hexapoda</taxon>
        <taxon>Insecta</taxon>
        <taxon>Pterygota</taxon>
        <taxon>Neoptera</taxon>
        <taxon>Endopterygota</taxon>
        <taxon>Coleoptera</taxon>
        <taxon>Polyphaga</taxon>
        <taxon>Cucujiformia</taxon>
        <taxon>Chrysomeloidea</taxon>
        <taxon>Chrysomelidae</taxon>
        <taxon>Galerucinae</taxon>
        <taxon>Diabroticina</taxon>
        <taxon>Diabroticites</taxon>
        <taxon>Diabrotica</taxon>
    </lineage>
</organism>
<keyword evidence="3" id="KW-1185">Reference proteome</keyword>